<evidence type="ECO:0000256" key="5">
    <source>
        <dbReference type="ARBA" id="ARBA00023136"/>
    </source>
</evidence>
<name>A0A916VRU6_9RHOB</name>
<dbReference type="SUPFAM" id="SSF109755">
    <property type="entry name" value="PhoU-like"/>
    <property type="match status" value="1"/>
</dbReference>
<feature type="transmembrane region" description="Helical" evidence="6">
    <location>
        <begin position="45"/>
        <end position="71"/>
    </location>
</feature>
<evidence type="ECO:0000256" key="2">
    <source>
        <dbReference type="ARBA" id="ARBA00022475"/>
    </source>
</evidence>
<gene>
    <name evidence="7" type="ORF">GCM10011498_28350</name>
</gene>
<feature type="transmembrane region" description="Helical" evidence="6">
    <location>
        <begin position="6"/>
        <end position="24"/>
    </location>
</feature>
<sequence>MTILSFIIHLAGATMLLLYGVRLVRTGIERAFGASFQRIMTRNSNVTGASVTGLVLAIILQSSAAVGLLVAGFAGTAALGFGQGLAMTLGADLGSALLIQVLSFPLDWLVPLLLAVGGASFIHSSSRNVKQAGRIILGIAFILIALRFLRETMDPIRDSNFLPAIAGYLAQDYVTAFIVGATLALVMHSSLAVVLMCVTLVSLNAVPVEAGVSLVLGANLGSSVIPVWLSRGMSPRSRRVPLANLVIRGSWAILALILVNNLPVMAVLSSGQAGQTVVNVHIAFNLAQLAFLPFCRFLEAPMLRLLPEKLDPENVTPVLHRSVLDDETPVSPSLALASLKREALRMTQIVEGMMLPVMDIYGTYDGDRADYIANEDDALNSALDSIRHYVAAIPSDTLRKKENKQARELTEYAIALKSAGDIIVKTMLPLAKEKKKDRINFSVAGQAELVSMHERVLANLKLASNVLVSDDLASARLLLEEKAEMTQMERSSRKKHLRRLSEGTAKSFESSDIHLETTRALKEFNSHISAVAYPILYRGGQLLETRLIEKMDLDK</sequence>
<reference evidence="7" key="1">
    <citation type="journal article" date="2014" name="Int. J. Syst. Evol. Microbiol.">
        <title>Complete genome sequence of Corynebacterium casei LMG S-19264T (=DSM 44701T), isolated from a smear-ripened cheese.</title>
        <authorList>
            <consortium name="US DOE Joint Genome Institute (JGI-PGF)"/>
            <person name="Walter F."/>
            <person name="Albersmeier A."/>
            <person name="Kalinowski J."/>
            <person name="Ruckert C."/>
        </authorList>
    </citation>
    <scope>NUCLEOTIDE SEQUENCE</scope>
    <source>
        <strain evidence="7">CGMCC 1.15880</strain>
    </source>
</reference>
<comment type="subcellular location">
    <subcellularLocation>
        <location evidence="1">Cell membrane</location>
        <topology evidence="1">Multi-pass membrane protein</topology>
    </subcellularLocation>
</comment>
<keyword evidence="4 6" id="KW-1133">Transmembrane helix</keyword>
<comment type="caution">
    <text evidence="7">The sequence shown here is derived from an EMBL/GenBank/DDBJ whole genome shotgun (WGS) entry which is preliminary data.</text>
</comment>
<feature type="transmembrane region" description="Helical" evidence="6">
    <location>
        <begin position="131"/>
        <end position="149"/>
    </location>
</feature>
<keyword evidence="2" id="KW-1003">Cell membrane</keyword>
<evidence type="ECO:0000256" key="3">
    <source>
        <dbReference type="ARBA" id="ARBA00022692"/>
    </source>
</evidence>
<organism evidence="7 8">
    <name type="scientific">Neptunicoccus cionae</name>
    <dbReference type="NCBI Taxonomy" id="2035344"/>
    <lineage>
        <taxon>Bacteria</taxon>
        <taxon>Pseudomonadati</taxon>
        <taxon>Pseudomonadota</taxon>
        <taxon>Alphaproteobacteria</taxon>
        <taxon>Rhodobacterales</taxon>
        <taxon>Paracoccaceae</taxon>
        <taxon>Neptunicoccus</taxon>
    </lineage>
</organism>
<feature type="transmembrane region" description="Helical" evidence="6">
    <location>
        <begin position="177"/>
        <end position="204"/>
    </location>
</feature>
<keyword evidence="3 6" id="KW-0812">Transmembrane</keyword>
<evidence type="ECO:0000256" key="4">
    <source>
        <dbReference type="ARBA" id="ARBA00022989"/>
    </source>
</evidence>
<reference evidence="7" key="2">
    <citation type="submission" date="2020-09" db="EMBL/GenBank/DDBJ databases">
        <authorList>
            <person name="Sun Q."/>
            <person name="Zhou Y."/>
        </authorList>
    </citation>
    <scope>NUCLEOTIDE SEQUENCE</scope>
    <source>
        <strain evidence="7">CGMCC 1.15880</strain>
    </source>
</reference>
<dbReference type="InterPro" id="IPR038078">
    <property type="entry name" value="PhoU-like_sf"/>
</dbReference>
<dbReference type="AlphaFoldDB" id="A0A916VRU6"/>
<dbReference type="NCBIfam" id="NF037997">
    <property type="entry name" value="Na_Pi_symport"/>
    <property type="match status" value="1"/>
</dbReference>
<evidence type="ECO:0000256" key="6">
    <source>
        <dbReference type="SAM" id="Phobius"/>
    </source>
</evidence>
<dbReference type="GO" id="GO:0005436">
    <property type="term" value="F:sodium:phosphate symporter activity"/>
    <property type="evidence" value="ECO:0007669"/>
    <property type="project" value="InterPro"/>
</dbReference>
<evidence type="ECO:0000256" key="1">
    <source>
        <dbReference type="ARBA" id="ARBA00004651"/>
    </source>
</evidence>
<evidence type="ECO:0000313" key="7">
    <source>
        <dbReference type="EMBL" id="GGA25767.1"/>
    </source>
</evidence>
<dbReference type="Pfam" id="PF02690">
    <property type="entry name" value="Na_Pi_cotrans"/>
    <property type="match status" value="2"/>
</dbReference>
<dbReference type="PANTHER" id="PTHR10010:SF46">
    <property type="entry name" value="SODIUM-DEPENDENT PHOSPHATE TRANSPORT PROTEIN 2B"/>
    <property type="match status" value="1"/>
</dbReference>
<dbReference type="Proteomes" id="UP000628017">
    <property type="component" value="Unassembled WGS sequence"/>
</dbReference>
<proteinExistence type="predicted"/>
<dbReference type="PANTHER" id="PTHR10010">
    <property type="entry name" value="SOLUTE CARRIER FAMILY 34 SODIUM PHOSPHATE , MEMBER 2-RELATED"/>
    <property type="match status" value="1"/>
</dbReference>
<keyword evidence="5 6" id="KW-0472">Membrane</keyword>
<accession>A0A916VRU6</accession>
<evidence type="ECO:0000313" key="8">
    <source>
        <dbReference type="Proteomes" id="UP000628017"/>
    </source>
</evidence>
<keyword evidence="8" id="KW-1185">Reference proteome</keyword>
<dbReference type="InterPro" id="IPR003841">
    <property type="entry name" value="Na/Pi_transpt"/>
</dbReference>
<dbReference type="GO" id="GO:0044341">
    <property type="term" value="P:sodium-dependent phosphate transport"/>
    <property type="evidence" value="ECO:0007669"/>
    <property type="project" value="InterPro"/>
</dbReference>
<dbReference type="EMBL" id="BMKA01000004">
    <property type="protein sequence ID" value="GGA25767.1"/>
    <property type="molecule type" value="Genomic_DNA"/>
</dbReference>
<dbReference type="GO" id="GO:0005886">
    <property type="term" value="C:plasma membrane"/>
    <property type="evidence" value="ECO:0007669"/>
    <property type="project" value="UniProtKB-SubCell"/>
</dbReference>
<feature type="transmembrane region" description="Helical" evidence="6">
    <location>
        <begin position="210"/>
        <end position="229"/>
    </location>
</feature>
<dbReference type="Gene3D" id="1.20.58.220">
    <property type="entry name" value="Phosphate transport system protein phou homolog 2, domain 2"/>
    <property type="match status" value="1"/>
</dbReference>
<feature type="transmembrane region" description="Helical" evidence="6">
    <location>
        <begin position="250"/>
        <end position="268"/>
    </location>
</feature>
<protein>
    <submittedName>
        <fullName evidence="7">Na+/cotransporter</fullName>
    </submittedName>
</protein>